<dbReference type="Pfam" id="PF22725">
    <property type="entry name" value="GFO_IDH_MocA_C3"/>
    <property type="match status" value="1"/>
</dbReference>
<dbReference type="InterPro" id="IPR000683">
    <property type="entry name" value="Gfo/Idh/MocA-like_OxRdtase_N"/>
</dbReference>
<dbReference type="RefSeq" id="WP_218287086.1">
    <property type="nucleotide sequence ID" value="NZ_CP076448.1"/>
</dbReference>
<evidence type="ECO:0000313" key="4">
    <source>
        <dbReference type="EMBL" id="QXM26035.1"/>
    </source>
</evidence>
<dbReference type="PANTHER" id="PTHR43377:SF1">
    <property type="entry name" value="BILIVERDIN REDUCTASE A"/>
    <property type="match status" value="1"/>
</dbReference>
<gene>
    <name evidence="4" type="ORF">KO353_07550</name>
</gene>
<protein>
    <submittedName>
        <fullName evidence="4">NAD-dependent epimerase/dehydratase family protein</fullName>
    </submittedName>
</protein>
<name>A0A975YKR1_9PROT</name>
<organism evidence="4 5">
    <name type="scientific">Elioraea tepida</name>
    <dbReference type="NCBI Taxonomy" id="2843330"/>
    <lineage>
        <taxon>Bacteria</taxon>
        <taxon>Pseudomonadati</taxon>
        <taxon>Pseudomonadota</taxon>
        <taxon>Alphaproteobacteria</taxon>
        <taxon>Acetobacterales</taxon>
        <taxon>Elioraeaceae</taxon>
        <taxon>Elioraea</taxon>
    </lineage>
</organism>
<feature type="domain" description="NAD-dependent epimerase/dehydratase" evidence="1">
    <location>
        <begin position="374"/>
        <end position="601"/>
    </location>
</feature>
<proteinExistence type="predicted"/>
<evidence type="ECO:0000313" key="5">
    <source>
        <dbReference type="Proteomes" id="UP000694001"/>
    </source>
</evidence>
<dbReference type="Pfam" id="PF01408">
    <property type="entry name" value="GFO_IDH_MocA"/>
    <property type="match status" value="1"/>
</dbReference>
<dbReference type="GO" id="GO:0000166">
    <property type="term" value="F:nucleotide binding"/>
    <property type="evidence" value="ECO:0007669"/>
    <property type="project" value="InterPro"/>
</dbReference>
<evidence type="ECO:0000259" key="3">
    <source>
        <dbReference type="Pfam" id="PF22725"/>
    </source>
</evidence>
<dbReference type="Pfam" id="PF01370">
    <property type="entry name" value="Epimerase"/>
    <property type="match status" value="1"/>
</dbReference>
<dbReference type="AlphaFoldDB" id="A0A975YKR1"/>
<dbReference type="Proteomes" id="UP000694001">
    <property type="component" value="Chromosome"/>
</dbReference>
<dbReference type="InterPro" id="IPR055170">
    <property type="entry name" value="GFO_IDH_MocA-like_dom"/>
</dbReference>
<reference evidence="4" key="1">
    <citation type="submission" date="2021-06" db="EMBL/GenBank/DDBJ databases">
        <title>Elioraea tepida, sp. nov., a moderately thermophilic aerobic anoxygenic phototrophic bacterium isolated from an alkaline siliceous hot spring mat community in Yellowstone National Park, WY, USA.</title>
        <authorList>
            <person name="Saini M.K."/>
            <person name="Yoshida S."/>
            <person name="Sebastian A."/>
            <person name="Hirose S."/>
            <person name="Hara E."/>
            <person name="Tamaki H."/>
            <person name="Soulier N.T."/>
            <person name="Albert I."/>
            <person name="Hanada S."/>
            <person name="Bryant D.A."/>
            <person name="Tank M."/>
        </authorList>
    </citation>
    <scope>NUCLEOTIDE SEQUENCE</scope>
    <source>
        <strain evidence="4">MS-P2</strain>
    </source>
</reference>
<evidence type="ECO:0000259" key="1">
    <source>
        <dbReference type="Pfam" id="PF01370"/>
    </source>
</evidence>
<evidence type="ECO:0000259" key="2">
    <source>
        <dbReference type="Pfam" id="PF01408"/>
    </source>
</evidence>
<dbReference type="InterPro" id="IPR051450">
    <property type="entry name" value="Gfo/Idh/MocA_Oxidoreductases"/>
</dbReference>
<keyword evidence="5" id="KW-1185">Reference proteome</keyword>
<dbReference type="PANTHER" id="PTHR43377">
    <property type="entry name" value="BILIVERDIN REDUCTASE A"/>
    <property type="match status" value="1"/>
</dbReference>
<feature type="domain" description="GFO/IDH/MocA-like oxidoreductase" evidence="3">
    <location>
        <begin position="129"/>
        <end position="201"/>
    </location>
</feature>
<dbReference type="InterPro" id="IPR001509">
    <property type="entry name" value="Epimerase_deHydtase"/>
</dbReference>
<dbReference type="EMBL" id="CP076448">
    <property type="protein sequence ID" value="QXM26035.1"/>
    <property type="molecule type" value="Genomic_DNA"/>
</dbReference>
<sequence>MRRVALVGAGNIARVHLEALRTLPGIRVAAVIDPNLEAARRLAATVPEAECFESVESALAAGGVDAAHVLVPPPLHAEIARRLVAARKPVLVEKPLATTSADCAAIAAEAETAGVPVGVNQNYVHHPAFVKLRRLVEAGRIGRPNHVSCVYNAPLAQLAARQFAHWMFDEPRNILLEQAVHPLSQIVALAGDIEEVQALAEPPLALAPGLPFQRSLTALLACRRMPASLRFAVGQSFPFWLVSVIGDDGVAVADIFGNRTWRHARTRYIEALDGLLASAATGGAIATAGAVNLLAYALAQLRLRGRSDPFFLSMRESIAAFHDALERGQRPFCDAAFGRRLVSVCERIADRAGVGERGAPRRPPRPPAPERWDVAVLGGTGFIGTATVRALLDAGFAVSVLARSPRNLPDVFDRPEVALFRGDIRDREAVARAIGGASVVVNLAHGGGGDSYEAVRAAMVGGAEVVARQCLASGVRRLVHVGSIASLYLGPDAGVVTGATPSDPRAAERADYSRAKAEAERLLHELAAREGLRVVILRPGLVVGAGTPPFHAGLDFSYNDQHVIGWNRGDNPLPFVLVRDVAAAIVAATRAEGIDGRTYNLVGDVRLTARAFVAELARATGRPLRFHPQWPSLLWAAEVAKWAIKRAGGRRSPLPSRREILSRGLSATFDCTDAKRDLGWQPEGDRSAFIREAIEVHAA</sequence>
<accession>A0A975YKR1</accession>
<feature type="domain" description="Gfo/Idh/MocA-like oxidoreductase N-terminal" evidence="2">
    <location>
        <begin position="3"/>
        <end position="120"/>
    </location>
</feature>
<dbReference type="KEGG" id="elio:KO353_07550"/>